<name>A0ABS0ARJ4_9GAMM</name>
<dbReference type="InterPro" id="IPR015943">
    <property type="entry name" value="WD40/YVTN_repeat-like_dom_sf"/>
</dbReference>
<dbReference type="PANTHER" id="PTHR47197:SF3">
    <property type="entry name" value="DIHYDRO-HEME D1 DEHYDROGENASE"/>
    <property type="match status" value="1"/>
</dbReference>
<evidence type="ECO:0000313" key="2">
    <source>
        <dbReference type="Proteomes" id="UP000662703"/>
    </source>
</evidence>
<proteinExistence type="predicted"/>
<evidence type="ECO:0008006" key="3">
    <source>
        <dbReference type="Google" id="ProtNLM"/>
    </source>
</evidence>
<accession>A0ABS0ARJ4</accession>
<gene>
    <name evidence="1" type="ORF">Y5W_02051</name>
</gene>
<dbReference type="EMBL" id="ARXX01000028">
    <property type="protein sequence ID" value="MBF5056757.1"/>
    <property type="molecule type" value="Genomic_DNA"/>
</dbReference>
<dbReference type="InterPro" id="IPR051200">
    <property type="entry name" value="Host-pathogen_enzymatic-act"/>
</dbReference>
<dbReference type="Gene3D" id="2.130.10.10">
    <property type="entry name" value="YVTN repeat-like/Quinoprotein amine dehydrogenase"/>
    <property type="match status" value="1"/>
</dbReference>
<comment type="caution">
    <text evidence="1">The sequence shown here is derived from an EMBL/GenBank/DDBJ whole genome shotgun (WGS) entry which is preliminary data.</text>
</comment>
<protein>
    <recommendedName>
        <fullName evidence="3">YncE family protein</fullName>
    </recommendedName>
</protein>
<dbReference type="PANTHER" id="PTHR47197">
    <property type="entry name" value="PROTEIN NIRF"/>
    <property type="match status" value="1"/>
</dbReference>
<dbReference type="SUPFAM" id="SSF50974">
    <property type="entry name" value="Nitrous oxide reductase, N-terminal domain"/>
    <property type="match status" value="1"/>
</dbReference>
<sequence length="131" mass="13793">MVLASGNQRLYVNDAASGQVLVLELAKGAVANRYEVGEAPHGVGLSADGQTLYATSQGGNQVVRIELASGARHTRPLAPAPYHLAVSPYDGQLLVTSRAENKLWVLDPESLDVVDEIALSGIGHQISLEAH</sequence>
<keyword evidence="2" id="KW-1185">Reference proteome</keyword>
<dbReference type="Proteomes" id="UP000662703">
    <property type="component" value="Unassembled WGS sequence"/>
</dbReference>
<dbReference type="InterPro" id="IPR011045">
    <property type="entry name" value="N2O_reductase_N"/>
</dbReference>
<organism evidence="1 2">
    <name type="scientific">Alloalcanivorax profundimaris</name>
    <dbReference type="NCBI Taxonomy" id="2735259"/>
    <lineage>
        <taxon>Bacteria</taxon>
        <taxon>Pseudomonadati</taxon>
        <taxon>Pseudomonadota</taxon>
        <taxon>Gammaproteobacteria</taxon>
        <taxon>Oceanospirillales</taxon>
        <taxon>Alcanivoracaceae</taxon>
        <taxon>Alloalcanivorax</taxon>
    </lineage>
</organism>
<reference evidence="1 2" key="1">
    <citation type="submission" date="2012-09" db="EMBL/GenBank/DDBJ databases">
        <title>Genome Sequence of alkane-degrading Bacterium Alcanivorax sp. 521-1.</title>
        <authorList>
            <person name="Lai Q."/>
            <person name="Shao Z."/>
        </authorList>
    </citation>
    <scope>NUCLEOTIDE SEQUENCE [LARGE SCALE GENOMIC DNA]</scope>
    <source>
        <strain evidence="1 2">521-1</strain>
    </source>
</reference>
<evidence type="ECO:0000313" key="1">
    <source>
        <dbReference type="EMBL" id="MBF5056757.1"/>
    </source>
</evidence>